<proteinExistence type="predicted"/>
<accession>A0A4S4EYQ8</accession>
<dbReference type="InterPro" id="IPR016181">
    <property type="entry name" value="Acyl_CoA_acyltransferase"/>
</dbReference>
<dbReference type="Proteomes" id="UP000306102">
    <property type="component" value="Unassembled WGS sequence"/>
</dbReference>
<dbReference type="PANTHER" id="PTHR13355:SF15">
    <property type="entry name" value="GCN5-RELATED N-ACETYLTRANSFERASE 3, CHLOROPLASTIC"/>
    <property type="match status" value="1"/>
</dbReference>
<feature type="compositionally biased region" description="Pro residues" evidence="1">
    <location>
        <begin position="469"/>
        <end position="479"/>
    </location>
</feature>
<dbReference type="PROSITE" id="PS51186">
    <property type="entry name" value="GNAT"/>
    <property type="match status" value="1"/>
</dbReference>
<dbReference type="InterPro" id="IPR035892">
    <property type="entry name" value="C2_domain_sf"/>
</dbReference>
<dbReference type="SUPFAM" id="SSF55729">
    <property type="entry name" value="Acyl-CoA N-acyltransferases (Nat)"/>
    <property type="match status" value="1"/>
</dbReference>
<evidence type="ECO:0000259" key="2">
    <source>
        <dbReference type="PROSITE" id="PS50004"/>
    </source>
</evidence>
<organism evidence="4 5">
    <name type="scientific">Camellia sinensis var. sinensis</name>
    <name type="common">China tea</name>
    <dbReference type="NCBI Taxonomy" id="542762"/>
    <lineage>
        <taxon>Eukaryota</taxon>
        <taxon>Viridiplantae</taxon>
        <taxon>Streptophyta</taxon>
        <taxon>Embryophyta</taxon>
        <taxon>Tracheophyta</taxon>
        <taxon>Spermatophyta</taxon>
        <taxon>Magnoliopsida</taxon>
        <taxon>eudicotyledons</taxon>
        <taxon>Gunneridae</taxon>
        <taxon>Pentapetalae</taxon>
        <taxon>asterids</taxon>
        <taxon>Ericales</taxon>
        <taxon>Theaceae</taxon>
        <taxon>Camellia</taxon>
    </lineage>
</organism>
<feature type="domain" description="N-acetyltransferase" evidence="3">
    <location>
        <begin position="83"/>
        <end position="233"/>
    </location>
</feature>
<dbReference type="GO" id="GO:0008080">
    <property type="term" value="F:N-acetyltransferase activity"/>
    <property type="evidence" value="ECO:0007669"/>
    <property type="project" value="TreeGrafter"/>
</dbReference>
<comment type="caution">
    <text evidence="4">The sequence shown here is derived from an EMBL/GenBank/DDBJ whole genome shotgun (WGS) entry which is preliminary data.</text>
</comment>
<dbReference type="InterPro" id="IPR039143">
    <property type="entry name" value="GNPNAT1-like"/>
</dbReference>
<dbReference type="Gene3D" id="3.40.630.30">
    <property type="match status" value="1"/>
</dbReference>
<dbReference type="AlphaFoldDB" id="A0A4S4EYQ8"/>
<evidence type="ECO:0000313" key="5">
    <source>
        <dbReference type="Proteomes" id="UP000306102"/>
    </source>
</evidence>
<feature type="compositionally biased region" description="Low complexity" evidence="1">
    <location>
        <begin position="447"/>
        <end position="465"/>
    </location>
</feature>
<feature type="domain" description="C2" evidence="2">
    <location>
        <begin position="215"/>
        <end position="342"/>
    </location>
</feature>
<dbReference type="CDD" id="cd04051">
    <property type="entry name" value="C2_SRC2_like"/>
    <property type="match status" value="1"/>
</dbReference>
<evidence type="ECO:0000259" key="3">
    <source>
        <dbReference type="PROSITE" id="PS51186"/>
    </source>
</evidence>
<dbReference type="InterPro" id="IPR000182">
    <property type="entry name" value="GNAT_dom"/>
</dbReference>
<dbReference type="PROSITE" id="PS50004">
    <property type="entry name" value="C2"/>
    <property type="match status" value="1"/>
</dbReference>
<dbReference type="SUPFAM" id="SSF49562">
    <property type="entry name" value="C2 domain (Calcium/lipid-binding domain, CaLB)"/>
    <property type="match status" value="1"/>
</dbReference>
<dbReference type="Pfam" id="PF00583">
    <property type="entry name" value="Acetyltransf_1"/>
    <property type="match status" value="1"/>
</dbReference>
<reference evidence="4 5" key="1">
    <citation type="journal article" date="2018" name="Proc. Natl. Acad. Sci. U.S.A.">
        <title>Draft genome sequence of Camellia sinensis var. sinensis provides insights into the evolution of the tea genome and tea quality.</title>
        <authorList>
            <person name="Wei C."/>
            <person name="Yang H."/>
            <person name="Wang S."/>
            <person name="Zhao J."/>
            <person name="Liu C."/>
            <person name="Gao L."/>
            <person name="Xia E."/>
            <person name="Lu Y."/>
            <person name="Tai Y."/>
            <person name="She G."/>
            <person name="Sun J."/>
            <person name="Cao H."/>
            <person name="Tong W."/>
            <person name="Gao Q."/>
            <person name="Li Y."/>
            <person name="Deng W."/>
            <person name="Jiang X."/>
            <person name="Wang W."/>
            <person name="Chen Q."/>
            <person name="Zhang S."/>
            <person name="Li H."/>
            <person name="Wu J."/>
            <person name="Wang P."/>
            <person name="Li P."/>
            <person name="Shi C."/>
            <person name="Zheng F."/>
            <person name="Jian J."/>
            <person name="Huang B."/>
            <person name="Shan D."/>
            <person name="Shi M."/>
            <person name="Fang C."/>
            <person name="Yue Y."/>
            <person name="Li F."/>
            <person name="Li D."/>
            <person name="Wei S."/>
            <person name="Han B."/>
            <person name="Jiang C."/>
            <person name="Yin Y."/>
            <person name="Xia T."/>
            <person name="Zhang Z."/>
            <person name="Bennetzen J.L."/>
            <person name="Zhao S."/>
            <person name="Wan X."/>
        </authorList>
    </citation>
    <scope>NUCLEOTIDE SEQUENCE [LARGE SCALE GENOMIC DNA]</scope>
    <source>
        <strain evidence="5">cv. Shuchazao</strain>
        <tissue evidence="4">Leaf</tissue>
    </source>
</reference>
<dbReference type="InterPro" id="IPR044750">
    <property type="entry name" value="C2_SRC2/BAP"/>
</dbReference>
<dbReference type="EMBL" id="SDRB02000953">
    <property type="protein sequence ID" value="THG22191.1"/>
    <property type="molecule type" value="Genomic_DNA"/>
</dbReference>
<keyword evidence="5" id="KW-1185">Reference proteome</keyword>
<evidence type="ECO:0000313" key="4">
    <source>
        <dbReference type="EMBL" id="THG22191.1"/>
    </source>
</evidence>
<dbReference type="InterPro" id="IPR000008">
    <property type="entry name" value="C2_dom"/>
</dbReference>
<dbReference type="Pfam" id="PF00168">
    <property type="entry name" value="C2"/>
    <property type="match status" value="1"/>
</dbReference>
<name>A0A4S4EYQ8_CAMSN</name>
<dbReference type="PANTHER" id="PTHR13355">
    <property type="entry name" value="GLUCOSAMINE 6-PHOSPHATE N-ACETYLTRANSFERASE"/>
    <property type="match status" value="1"/>
</dbReference>
<gene>
    <name evidence="4" type="ORF">TEA_025241</name>
</gene>
<protein>
    <submittedName>
        <fullName evidence="4">Uncharacterized protein</fullName>
    </submittedName>
</protein>
<dbReference type="Gene3D" id="2.60.40.150">
    <property type="entry name" value="C2 domain"/>
    <property type="match status" value="1"/>
</dbReference>
<sequence length="560" mass="60920">MDNADWTSERERVMAVVGGGVHGGYLPSELRRPPPTTLTSKINITRKVRTTPPPIFISTNPSHINPNHLRDLFSLCNHSCHRFPTTDSDPVDLHKLRIALSHSSVLVSVFSRPEVVSNLIGVGGDWFRRVVPVTPSNGQLVGFGRAVSDCGLTASIYDVMVIPSLRGMGIGRMIVKRIIRVLTSRGVYDIAALCSDKERLFFEACGFGEDILGSTTMMYTRTVSSCEANQTIWVEVCLISARGLRRTSALFKLQWYAVGWIDPNNKYCSRIDVSGNANPVWKTKFSALVDNSEPNFQDLALHVEVYSREPIFLRERLQGTATVVLKEFFDKYIKNSEVSKPVEEVGSFQLRKRNSNKPQGFVDVSIRVSEEREEEPSSYIGNDDGFKLMDHNNGINLANEYGISQAHPPQFPLAPLRQPENRPPTNSGFTYPALLPATYSNSSEARPSYPSAGGPSYPSAGGPSYQPARTPPPPPPPPSNVGYIPTFLPRTDHLQPSYINMPSSGGAAPGRGGGAGFGMGMGAGALAAGAVIFGDDFMSGFNVPGGLQDASLTIATDPPF</sequence>
<dbReference type="GO" id="GO:0006952">
    <property type="term" value="P:defense response"/>
    <property type="evidence" value="ECO:0007669"/>
    <property type="project" value="InterPro"/>
</dbReference>
<dbReference type="CDD" id="cd04301">
    <property type="entry name" value="NAT_SF"/>
    <property type="match status" value="1"/>
</dbReference>
<evidence type="ECO:0000256" key="1">
    <source>
        <dbReference type="SAM" id="MobiDB-lite"/>
    </source>
</evidence>
<feature type="region of interest" description="Disordered" evidence="1">
    <location>
        <begin position="406"/>
        <end position="481"/>
    </location>
</feature>